<gene>
    <name evidence="2" type="ORF">JTE90_018973</name>
</gene>
<feature type="compositionally biased region" description="Basic and acidic residues" evidence="1">
    <location>
        <begin position="75"/>
        <end position="91"/>
    </location>
</feature>
<dbReference type="EMBL" id="JAFNEN010000210">
    <property type="protein sequence ID" value="KAG8189619.1"/>
    <property type="molecule type" value="Genomic_DNA"/>
</dbReference>
<accession>A0AAV6UZG1</accession>
<keyword evidence="3" id="KW-1185">Reference proteome</keyword>
<feature type="region of interest" description="Disordered" evidence="1">
    <location>
        <begin position="61"/>
        <end position="101"/>
    </location>
</feature>
<proteinExistence type="predicted"/>
<protein>
    <submittedName>
        <fullName evidence="2">Uncharacterized protein</fullName>
    </submittedName>
</protein>
<name>A0AAV6UZG1_9ARAC</name>
<reference evidence="2 3" key="1">
    <citation type="journal article" date="2022" name="Nat. Ecol. Evol.">
        <title>A masculinizing supergene underlies an exaggerated male reproductive morph in a spider.</title>
        <authorList>
            <person name="Hendrickx F."/>
            <person name="De Corte Z."/>
            <person name="Sonet G."/>
            <person name="Van Belleghem S.M."/>
            <person name="Kostlbacher S."/>
            <person name="Vangestel C."/>
        </authorList>
    </citation>
    <scope>NUCLEOTIDE SEQUENCE [LARGE SCALE GENOMIC DNA]</scope>
    <source>
        <strain evidence="2">W744_W776</strain>
    </source>
</reference>
<comment type="caution">
    <text evidence="2">The sequence shown here is derived from an EMBL/GenBank/DDBJ whole genome shotgun (WGS) entry which is preliminary data.</text>
</comment>
<dbReference type="AlphaFoldDB" id="A0AAV6UZG1"/>
<dbReference type="Proteomes" id="UP000827092">
    <property type="component" value="Unassembled WGS sequence"/>
</dbReference>
<organism evidence="2 3">
    <name type="scientific">Oedothorax gibbosus</name>
    <dbReference type="NCBI Taxonomy" id="931172"/>
    <lineage>
        <taxon>Eukaryota</taxon>
        <taxon>Metazoa</taxon>
        <taxon>Ecdysozoa</taxon>
        <taxon>Arthropoda</taxon>
        <taxon>Chelicerata</taxon>
        <taxon>Arachnida</taxon>
        <taxon>Araneae</taxon>
        <taxon>Araneomorphae</taxon>
        <taxon>Entelegynae</taxon>
        <taxon>Araneoidea</taxon>
        <taxon>Linyphiidae</taxon>
        <taxon>Erigoninae</taxon>
        <taxon>Oedothorax</taxon>
    </lineage>
</organism>
<evidence type="ECO:0000313" key="2">
    <source>
        <dbReference type="EMBL" id="KAG8189619.1"/>
    </source>
</evidence>
<evidence type="ECO:0000313" key="3">
    <source>
        <dbReference type="Proteomes" id="UP000827092"/>
    </source>
</evidence>
<evidence type="ECO:0000256" key="1">
    <source>
        <dbReference type="SAM" id="MobiDB-lite"/>
    </source>
</evidence>
<sequence>MTAHSTEQGSLITFKQPQTKIHLQCQFDAALSQPSPSNSVCIASSNGVCIQPSNYPVPPIPTTLARPSVHSQNSHLKEYGEQKPAFLHDTDPLGGSNATET</sequence>